<keyword evidence="3" id="KW-1185">Reference proteome</keyword>
<feature type="compositionally biased region" description="Pro residues" evidence="1">
    <location>
        <begin position="1"/>
        <end position="16"/>
    </location>
</feature>
<sequence length="385" mass="41271">MPQPLPRPEAPLPVPMPSADQVDLRPPDRAEAVLIVRGLKGAGAGPNGLTELQKLLIRAISRSMTGFEVDPDGVEPLGPEQLARGLARRNEVFRTRILQLMLINELVLSPPPPEVAAAVGRYAEALGVDDGMREIAKDFAEGALGLALTDFDRSGYTAEWDGGRHAQLHARVALTEPWQQVVDDPDLAARWADLAHCPPGSLGLGVHRFYQARGFVHPGLPDSAPPYLAQHDWVHVLADYGTTLEAELEVFGLIGRGIPDPRGFSLLAMVLGLFETGLLERAAGLFQADAGHLSGEGVALRLGDAMRRGAVTGTDLLAVDWFALAELPVDTVREQLRLPAKDPLAVRAGSVGPWSRGGISPYQRGSGMRLASAEGRRYDSFGAEV</sequence>
<dbReference type="RefSeq" id="WP_380535580.1">
    <property type="nucleotide sequence ID" value="NZ_JBHFAB010000007.1"/>
</dbReference>
<evidence type="ECO:0000256" key="1">
    <source>
        <dbReference type="SAM" id="MobiDB-lite"/>
    </source>
</evidence>
<gene>
    <name evidence="2" type="ORF">ACEZDE_12465</name>
</gene>
<dbReference type="EMBL" id="JBHFAB010000007">
    <property type="protein sequence ID" value="MFC1417460.1"/>
    <property type="molecule type" value="Genomic_DNA"/>
</dbReference>
<evidence type="ECO:0000313" key="2">
    <source>
        <dbReference type="EMBL" id="MFC1417460.1"/>
    </source>
</evidence>
<reference evidence="2 3" key="1">
    <citation type="submission" date="2024-09" db="EMBL/GenBank/DDBJ databases">
        <authorList>
            <person name="Lee S.D."/>
        </authorList>
    </citation>
    <scope>NUCLEOTIDE SEQUENCE [LARGE SCALE GENOMIC DNA]</scope>
    <source>
        <strain evidence="2 3">N8-3</strain>
    </source>
</reference>
<accession>A0ABV6VUN0</accession>
<dbReference type="Proteomes" id="UP001592531">
    <property type="component" value="Unassembled WGS sequence"/>
</dbReference>
<proteinExistence type="predicted"/>
<organism evidence="2 3">
    <name type="scientific">Streptacidiphilus cavernicola</name>
    <dbReference type="NCBI Taxonomy" id="3342716"/>
    <lineage>
        <taxon>Bacteria</taxon>
        <taxon>Bacillati</taxon>
        <taxon>Actinomycetota</taxon>
        <taxon>Actinomycetes</taxon>
        <taxon>Kitasatosporales</taxon>
        <taxon>Streptomycetaceae</taxon>
        <taxon>Streptacidiphilus</taxon>
    </lineage>
</organism>
<feature type="region of interest" description="Disordered" evidence="1">
    <location>
        <begin position="1"/>
        <end position="23"/>
    </location>
</feature>
<comment type="caution">
    <text evidence="2">The sequence shown here is derived from an EMBL/GenBank/DDBJ whole genome shotgun (WGS) entry which is preliminary data.</text>
</comment>
<protein>
    <submittedName>
        <fullName evidence="2">Uncharacterized protein</fullName>
    </submittedName>
</protein>
<evidence type="ECO:0000313" key="3">
    <source>
        <dbReference type="Proteomes" id="UP001592531"/>
    </source>
</evidence>
<name>A0ABV6VUN0_9ACTN</name>